<keyword evidence="3" id="KW-0328">Glycosyltransferase</keyword>
<evidence type="ECO:0000313" key="4">
    <source>
        <dbReference type="Proteomes" id="UP000381693"/>
    </source>
</evidence>
<dbReference type="InterPro" id="IPR029044">
    <property type="entry name" value="Nucleotide-diphossugar_trans"/>
</dbReference>
<protein>
    <submittedName>
        <fullName evidence="3">N-acetylglucosaminyl-diphospho-decaprenol L-rhamnosyltransferase</fullName>
        <ecNumber evidence="3">2.4.1.289</ecNumber>
    </submittedName>
</protein>
<feature type="domain" description="Glycosyltransferase 2-like" evidence="2">
    <location>
        <begin position="59"/>
        <end position="215"/>
    </location>
</feature>
<dbReference type="PANTHER" id="PTHR43179">
    <property type="entry name" value="RHAMNOSYLTRANSFERASE WBBL"/>
    <property type="match status" value="1"/>
</dbReference>
<accession>A0A5E6M7I2</accession>
<dbReference type="AlphaFoldDB" id="A0A5E6M7I2"/>
<keyword evidence="4" id="KW-1185">Reference proteome</keyword>
<dbReference type="EC" id="2.4.1.289" evidence="3"/>
<dbReference type="OrthoDB" id="9771846at2"/>
<reference evidence="3" key="1">
    <citation type="submission" date="2019-09" db="EMBL/GenBank/DDBJ databases">
        <authorList>
            <person name="Cremers G."/>
        </authorList>
    </citation>
    <scope>NUCLEOTIDE SEQUENCE [LARGE SCALE GENOMIC DNA]</scope>
    <source>
        <strain evidence="3">3B</strain>
    </source>
</reference>
<proteinExistence type="predicted"/>
<dbReference type="Proteomes" id="UP000381693">
    <property type="component" value="Unassembled WGS sequence"/>
</dbReference>
<evidence type="ECO:0000259" key="2">
    <source>
        <dbReference type="Pfam" id="PF00535"/>
    </source>
</evidence>
<gene>
    <name evidence="3" type="primary">wbbL</name>
    <name evidence="3" type="ORF">MAMC_00622</name>
</gene>
<dbReference type="EMBL" id="CABFUZ020000089">
    <property type="protein sequence ID" value="VVM05490.1"/>
    <property type="molecule type" value="Genomic_DNA"/>
</dbReference>
<dbReference type="Pfam" id="PF00535">
    <property type="entry name" value="Glycos_transf_2"/>
    <property type="match status" value="1"/>
</dbReference>
<dbReference type="CDD" id="cd04186">
    <property type="entry name" value="GT_2_like_c"/>
    <property type="match status" value="1"/>
</dbReference>
<keyword evidence="3" id="KW-0808">Transferase</keyword>
<feature type="region of interest" description="Disordered" evidence="1">
    <location>
        <begin position="347"/>
        <end position="367"/>
    </location>
</feature>
<evidence type="ECO:0000256" key="1">
    <source>
        <dbReference type="SAM" id="MobiDB-lite"/>
    </source>
</evidence>
<evidence type="ECO:0000313" key="3">
    <source>
        <dbReference type="EMBL" id="VVM05490.1"/>
    </source>
</evidence>
<sequence>MGVAACFSAPRRKIGFGKAAVEGKGLIWLAESGWRFGFDRDSSSFHPRQRSVRESIDVSAILVTYNSRPVLEGCFRSLQAQEGIRLEILVIDNASEDGTADWIASTFPEIRLRRNSQNVGFGKACNQGIREARGEVLLFVNPDLRFPDPDAIKRMAAVLLADRSVGAAGPAFFGEDGLRQSNAAHDYPNERWTHGELGPLPGEVAALLGACLALRAETASEMGGFDEDFFLYGEDQDLCLRLRKCGLRLAYLSEVRALHLGRHSEQGTSPREYWRKKLEGEYLFYRKHYSMRSLRRIRMSQWVKSSWELFLLGLVWPVAGRDKSWKERWGKYGAILEAALEGKQTSRHRGIDPAGQWRPASLGANRE</sequence>
<name>A0A5E6M7I2_9BACT</name>
<dbReference type="SUPFAM" id="SSF53448">
    <property type="entry name" value="Nucleotide-diphospho-sugar transferases"/>
    <property type="match status" value="1"/>
</dbReference>
<dbReference type="Gene3D" id="3.90.550.10">
    <property type="entry name" value="Spore Coat Polysaccharide Biosynthesis Protein SpsA, Chain A"/>
    <property type="match status" value="1"/>
</dbReference>
<dbReference type="InterPro" id="IPR001173">
    <property type="entry name" value="Glyco_trans_2-like"/>
</dbReference>
<organism evidence="3 4">
    <name type="scientific">Methylacidimicrobium cyclopophantes</name>
    <dbReference type="NCBI Taxonomy" id="1041766"/>
    <lineage>
        <taxon>Bacteria</taxon>
        <taxon>Pseudomonadati</taxon>
        <taxon>Verrucomicrobiota</taxon>
        <taxon>Methylacidimicrobium</taxon>
    </lineage>
</organism>
<dbReference type="GO" id="GO:0102096">
    <property type="term" value="F:decaprenyl-N-acetyl-alpha-D-glucosaminyl-pyrophosphate:dTDP-alpha-L-rhamnose rhamnosyltransferase activity"/>
    <property type="evidence" value="ECO:0007669"/>
    <property type="project" value="UniProtKB-EC"/>
</dbReference>
<dbReference type="PANTHER" id="PTHR43179:SF7">
    <property type="entry name" value="RHAMNOSYLTRANSFERASE WBBL"/>
    <property type="match status" value="1"/>
</dbReference>
<comment type="caution">
    <text evidence="3">The sequence shown here is derived from an EMBL/GenBank/DDBJ whole genome shotgun (WGS) entry which is preliminary data.</text>
</comment>